<dbReference type="eggNOG" id="COG0584">
    <property type="taxonomic scope" value="Bacteria"/>
</dbReference>
<keyword evidence="2" id="KW-0378">Hydrolase</keyword>
<gene>
    <name evidence="2" type="ORF">CCALI_01456</name>
</gene>
<dbReference type="HOGENOM" id="CLU_030006_3_6_0"/>
<reference evidence="3" key="1">
    <citation type="submission" date="2013-03" db="EMBL/GenBank/DDBJ databases">
        <title>Genome sequence of Chthonomonas calidirosea, the first sequenced genome from the Armatimonadetes phylum (formally candidate division OP10).</title>
        <authorList>
            <person name="Lee K.C.Y."/>
            <person name="Morgan X.C."/>
            <person name="Dunfield P.F."/>
            <person name="Tamas I."/>
            <person name="Houghton K.M."/>
            <person name="Vyssotski M."/>
            <person name="Ryan J.L.J."/>
            <person name="Lagutin K."/>
            <person name="McDonald I.R."/>
            <person name="Stott M.B."/>
        </authorList>
    </citation>
    <scope>NUCLEOTIDE SEQUENCE [LARGE SCALE GENOMIC DNA]</scope>
    <source>
        <strain evidence="3">DSM 23976 / ICMP 18418 / T49</strain>
    </source>
</reference>
<dbReference type="PANTHER" id="PTHR46211">
    <property type="entry name" value="GLYCEROPHOSPHORYL DIESTER PHOSPHODIESTERASE"/>
    <property type="match status" value="1"/>
</dbReference>
<dbReference type="GO" id="GO:0008889">
    <property type="term" value="F:glycerophosphodiester phosphodiesterase activity"/>
    <property type="evidence" value="ECO:0007669"/>
    <property type="project" value="UniProtKB-EC"/>
</dbReference>
<dbReference type="SUPFAM" id="SSF51695">
    <property type="entry name" value="PLC-like phosphodiesterases"/>
    <property type="match status" value="1"/>
</dbReference>
<dbReference type="EC" id="3.1.4.46" evidence="2"/>
<proteinExistence type="predicted"/>
<dbReference type="InterPro" id="IPR017946">
    <property type="entry name" value="PLC-like_Pdiesterase_TIM-brl"/>
</dbReference>
<feature type="domain" description="GP-PDE" evidence="1">
    <location>
        <begin position="3"/>
        <end position="230"/>
    </location>
</feature>
<dbReference type="AlphaFoldDB" id="S0EUE4"/>
<dbReference type="PANTHER" id="PTHR46211:SF1">
    <property type="entry name" value="GLYCEROPHOSPHODIESTER PHOSPHODIESTERASE, CYTOPLASMIC"/>
    <property type="match status" value="1"/>
</dbReference>
<dbReference type="GO" id="GO:0006629">
    <property type="term" value="P:lipid metabolic process"/>
    <property type="evidence" value="ECO:0007669"/>
    <property type="project" value="InterPro"/>
</dbReference>
<dbReference type="Pfam" id="PF03009">
    <property type="entry name" value="GDPD"/>
    <property type="match status" value="1"/>
</dbReference>
<dbReference type="RefSeq" id="WP_016482808.1">
    <property type="nucleotide sequence ID" value="NC_021487.1"/>
</dbReference>
<accession>S0EUE4</accession>
<evidence type="ECO:0000313" key="3">
    <source>
        <dbReference type="Proteomes" id="UP000014227"/>
    </source>
</evidence>
<dbReference type="Gene3D" id="3.20.20.190">
    <property type="entry name" value="Phosphatidylinositol (PI) phosphodiesterase"/>
    <property type="match status" value="1"/>
</dbReference>
<dbReference type="KEGG" id="ccz:CCALI_01456"/>
<dbReference type="InterPro" id="IPR030395">
    <property type="entry name" value="GP_PDE_dom"/>
</dbReference>
<name>S0EUE4_CHTCT</name>
<evidence type="ECO:0000313" key="2">
    <source>
        <dbReference type="EMBL" id="CCW35272.1"/>
    </source>
</evidence>
<dbReference type="FunCoup" id="S0EUE4">
    <property type="interactions" value="231"/>
</dbReference>
<dbReference type="EMBL" id="HF951689">
    <property type="protein sequence ID" value="CCW35272.1"/>
    <property type="molecule type" value="Genomic_DNA"/>
</dbReference>
<dbReference type="PROSITE" id="PS51704">
    <property type="entry name" value="GP_PDE"/>
    <property type="match status" value="1"/>
</dbReference>
<dbReference type="InParanoid" id="S0EUE4"/>
<keyword evidence="3" id="KW-1185">Reference proteome</keyword>
<organism evidence="2 3">
    <name type="scientific">Chthonomonas calidirosea (strain DSM 23976 / ICMP 18418 / T49)</name>
    <dbReference type="NCBI Taxonomy" id="1303518"/>
    <lineage>
        <taxon>Bacteria</taxon>
        <taxon>Bacillati</taxon>
        <taxon>Armatimonadota</taxon>
        <taxon>Chthonomonadia</taxon>
        <taxon>Chthonomonadales</taxon>
        <taxon>Chthonomonadaceae</taxon>
        <taxon>Chthonomonas</taxon>
    </lineage>
</organism>
<dbReference type="PATRIC" id="fig|1303518.3.peg.1489"/>
<dbReference type="OrthoDB" id="384721at2"/>
<evidence type="ECO:0000259" key="1">
    <source>
        <dbReference type="PROSITE" id="PS51704"/>
    </source>
</evidence>
<protein>
    <submittedName>
        <fullName evidence="2">Glycerophosphoryl diester phosphodiesterase</fullName>
        <ecNumber evidence="2">3.1.4.46</ecNumber>
    </submittedName>
</protein>
<dbReference type="CDD" id="cd08556">
    <property type="entry name" value="GDPD"/>
    <property type="match status" value="1"/>
</dbReference>
<dbReference type="Proteomes" id="UP000014227">
    <property type="component" value="Chromosome I"/>
</dbReference>
<sequence length="230" mass="25278">MGCIGVGHRGFPYAFPANTLRSFQEAAKLGCRMVECDVRQAADGTLVLAHDPEVRDVRGHVYKIAEQTAGALAKIDLGAGEGVPRLEELVAWARGRVAVMADMKCEGGDIEEKVVVALSPLGSEEKIVAGAGTASRARFRQLDPTLPLSLTLSRREETLLQAKAFSEWIAELDTPIVTWEFPLLTPERIEVLRAYGKRIYVWTVDEEALMGHFYALVDGIITNRADRLKT</sequence>
<dbReference type="STRING" id="454171.CP488_02639"/>